<proteinExistence type="predicted"/>
<name>A0A917Q3Q7_9HYPH</name>
<dbReference type="Gene3D" id="1.10.3130.20">
    <property type="entry name" value="Phycobilisome linker domain"/>
    <property type="match status" value="1"/>
</dbReference>
<dbReference type="EMBL" id="BMMF01000001">
    <property type="protein sequence ID" value="GGK18195.1"/>
    <property type="molecule type" value="Genomic_DNA"/>
</dbReference>
<feature type="domain" description="DUF4214" evidence="1">
    <location>
        <begin position="240"/>
        <end position="309"/>
    </location>
</feature>
<sequence>MRIEVVGTNVLGYTAQSLIGPLIPDSIDVERFERSSIAFTYQDPAGARLRMELRGEFSGTSPETAVGTVSEVVLSVQAVGGYQTYQTWSEIGRSLQDFVVSNLGSLLAGDDTFLGGALADTAHGATGRDVFVGRGGDDTFFGGEGTDTATFTGLRDAYVVTRSADRLVVADTAPTRDGTDTLLSVERLQFSDGILAFDTAGTAGAGYRLYQAAFARAPDAEGLGFWVRALDQGMALRDAAAAFITSAEFQQKYGTSVSDAAFVDALYQNVLGRSPDEGGAAYWQGELARGLARADALVSFSESPENVALVAPSTADGIWLL</sequence>
<dbReference type="RefSeq" id="WP_188908388.1">
    <property type="nucleotide sequence ID" value="NZ_BMMF01000001.1"/>
</dbReference>
<dbReference type="SUPFAM" id="SSF51120">
    <property type="entry name" value="beta-Roll"/>
    <property type="match status" value="1"/>
</dbReference>
<reference evidence="2 3" key="1">
    <citation type="journal article" date="2014" name="Int. J. Syst. Evol. Microbiol.">
        <title>Complete genome sequence of Corynebacterium casei LMG S-19264T (=DSM 44701T), isolated from a smear-ripened cheese.</title>
        <authorList>
            <consortium name="US DOE Joint Genome Institute (JGI-PGF)"/>
            <person name="Walter F."/>
            <person name="Albersmeier A."/>
            <person name="Kalinowski J."/>
            <person name="Ruckert C."/>
        </authorList>
    </citation>
    <scope>NUCLEOTIDE SEQUENCE [LARGE SCALE GENOMIC DNA]</scope>
    <source>
        <strain evidence="2 3">CGMCC 1.9161</strain>
    </source>
</reference>
<dbReference type="InterPro" id="IPR038255">
    <property type="entry name" value="PBS_linker_sf"/>
</dbReference>
<evidence type="ECO:0000313" key="2">
    <source>
        <dbReference type="EMBL" id="GGK18195.1"/>
    </source>
</evidence>
<evidence type="ECO:0000313" key="3">
    <source>
        <dbReference type="Proteomes" id="UP000600449"/>
    </source>
</evidence>
<protein>
    <recommendedName>
        <fullName evidence="1">DUF4214 domain-containing protein</fullName>
    </recommendedName>
</protein>
<dbReference type="Pfam" id="PF00353">
    <property type="entry name" value="HemolysinCabind"/>
    <property type="match status" value="1"/>
</dbReference>
<dbReference type="InterPro" id="IPR025282">
    <property type="entry name" value="DUF4214"/>
</dbReference>
<dbReference type="Proteomes" id="UP000600449">
    <property type="component" value="Unassembled WGS sequence"/>
</dbReference>
<dbReference type="InterPro" id="IPR011049">
    <property type="entry name" value="Serralysin-like_metalloprot_C"/>
</dbReference>
<dbReference type="AlphaFoldDB" id="A0A917Q3Q7"/>
<comment type="caution">
    <text evidence="2">The sequence shown here is derived from an EMBL/GenBank/DDBJ whole genome shotgun (WGS) entry which is preliminary data.</text>
</comment>
<accession>A0A917Q3Q7</accession>
<gene>
    <name evidence="2" type="ORF">GCM10011322_01140</name>
</gene>
<keyword evidence="3" id="KW-1185">Reference proteome</keyword>
<organism evidence="2 3">
    <name type="scientific">Salinarimonas ramus</name>
    <dbReference type="NCBI Taxonomy" id="690164"/>
    <lineage>
        <taxon>Bacteria</taxon>
        <taxon>Pseudomonadati</taxon>
        <taxon>Pseudomonadota</taxon>
        <taxon>Alphaproteobacteria</taxon>
        <taxon>Hyphomicrobiales</taxon>
        <taxon>Salinarimonadaceae</taxon>
        <taxon>Salinarimonas</taxon>
    </lineage>
</organism>
<dbReference type="Gene3D" id="2.150.10.10">
    <property type="entry name" value="Serralysin-like metalloprotease, C-terminal"/>
    <property type="match status" value="1"/>
</dbReference>
<dbReference type="InterPro" id="IPR001343">
    <property type="entry name" value="Hemolysn_Ca-bd"/>
</dbReference>
<evidence type="ECO:0000259" key="1">
    <source>
        <dbReference type="Pfam" id="PF13946"/>
    </source>
</evidence>
<dbReference type="Pfam" id="PF13946">
    <property type="entry name" value="DUF4214"/>
    <property type="match status" value="1"/>
</dbReference>
<dbReference type="GO" id="GO:0005509">
    <property type="term" value="F:calcium ion binding"/>
    <property type="evidence" value="ECO:0007669"/>
    <property type="project" value="InterPro"/>
</dbReference>